<evidence type="ECO:0000256" key="1">
    <source>
        <dbReference type="SAM" id="MobiDB-lite"/>
    </source>
</evidence>
<dbReference type="PATRIC" id="fig|1249552.3.peg.2262"/>
<dbReference type="AlphaFoldDB" id="A0A0S2KFS0"/>
<evidence type="ECO:0000313" key="4">
    <source>
        <dbReference type="Proteomes" id="UP000065641"/>
    </source>
</evidence>
<keyword evidence="2" id="KW-1133">Transmembrane helix</keyword>
<dbReference type="KEGG" id="pspi:PS2015_2249"/>
<dbReference type="STRING" id="1249552.PS2015_2249"/>
<evidence type="ECO:0000313" key="3">
    <source>
        <dbReference type="EMBL" id="ALO46884.1"/>
    </source>
</evidence>
<evidence type="ECO:0000256" key="2">
    <source>
        <dbReference type="SAM" id="Phobius"/>
    </source>
</evidence>
<proteinExistence type="predicted"/>
<dbReference type="RefSeq" id="WP_058022333.1">
    <property type="nucleotide sequence ID" value="NZ_CP013189.1"/>
</dbReference>
<keyword evidence="2" id="KW-0472">Membrane</keyword>
<name>A0A0S2KFS0_9GAMM</name>
<dbReference type="Proteomes" id="UP000065641">
    <property type="component" value="Chromosome"/>
</dbReference>
<sequence length="262" mass="29256">MRDNDDLGDDIPSMSVPKDEVASRQQARRQPDLVKPVSYAEQVKVSTWPVRIMLGVLTLAIAAGAYVGYTVYEENLRQLQQANLRLLDLEDRLALVGDSAEETTGNIIERLDFNFSEIDKLWAARNATNRDVTDLTGRVANVETRSQENQTTIEETNVRLVQASNMAEGTQRDVVALRNESEQVAERLTTLDSQVQNLRGVAQELVNLQATISTAENVSGGMNERLQRVEEAIEAIDAYRLQSNQALQRLQQQIESVAESVQ</sequence>
<reference evidence="3 4" key="1">
    <citation type="submission" date="2015-11" db="EMBL/GenBank/DDBJ databases">
        <authorList>
            <person name="Zhang Y."/>
            <person name="Guo Z."/>
        </authorList>
    </citation>
    <scope>NUCLEOTIDE SEQUENCE [LARGE SCALE GENOMIC DNA]</scope>
    <source>
        <strain evidence="3 4">KCTC 32221</strain>
    </source>
</reference>
<organism evidence="3 4">
    <name type="scientific">Pseudohongiella spirulinae</name>
    <dbReference type="NCBI Taxonomy" id="1249552"/>
    <lineage>
        <taxon>Bacteria</taxon>
        <taxon>Pseudomonadati</taxon>
        <taxon>Pseudomonadota</taxon>
        <taxon>Gammaproteobacteria</taxon>
        <taxon>Pseudomonadales</taxon>
        <taxon>Pseudohongiellaceae</taxon>
        <taxon>Pseudohongiella</taxon>
    </lineage>
</organism>
<dbReference type="OrthoDB" id="5700790at2"/>
<gene>
    <name evidence="3" type="ORF">PS2015_2249</name>
</gene>
<keyword evidence="4" id="KW-1185">Reference proteome</keyword>
<feature type="region of interest" description="Disordered" evidence="1">
    <location>
        <begin position="1"/>
        <end position="29"/>
    </location>
</feature>
<feature type="transmembrane region" description="Helical" evidence="2">
    <location>
        <begin position="52"/>
        <end position="72"/>
    </location>
</feature>
<keyword evidence="2" id="KW-0812">Transmembrane</keyword>
<protein>
    <submittedName>
        <fullName evidence="3">Uncharacterized protein</fullName>
    </submittedName>
</protein>
<accession>A0A0S2KFS0</accession>
<dbReference type="EMBL" id="CP013189">
    <property type="protein sequence ID" value="ALO46884.1"/>
    <property type="molecule type" value="Genomic_DNA"/>
</dbReference>